<dbReference type="Proteomes" id="UP000244005">
    <property type="component" value="Unassembled WGS sequence"/>
</dbReference>
<feature type="region of interest" description="Disordered" evidence="1">
    <location>
        <begin position="162"/>
        <end position="191"/>
    </location>
</feature>
<dbReference type="EMBL" id="KZ772696">
    <property type="protein sequence ID" value="PTQ43549.1"/>
    <property type="molecule type" value="Genomic_DNA"/>
</dbReference>
<evidence type="ECO:0000313" key="2">
    <source>
        <dbReference type="EMBL" id="PTQ43549.1"/>
    </source>
</evidence>
<sequence length="191" mass="20602">MSSYHRRRYEMAEEKSNARGGFGEREGDRQSTVGMTSPLFYTHRDAKRTDAGTGESEGRGGGKRRTRYAVRSVAARRGKSIGRGQGSGRGQTVRGGAGQGGEARRAIGVGGRKRNSGHVDAKFVRGVKLRGDWDRSRRRGPIGSGGITALQPVAFLVLVTPQRRRSEDDPSNETLNRPLPAILAGVRSAAN</sequence>
<protein>
    <submittedName>
        <fullName evidence="2">Uncharacterized protein</fullName>
    </submittedName>
</protein>
<accession>A0A2R6XC04</accession>
<proteinExistence type="predicted"/>
<evidence type="ECO:0000313" key="3">
    <source>
        <dbReference type="Proteomes" id="UP000244005"/>
    </source>
</evidence>
<gene>
    <name evidence="2" type="ORF">MARPO_0024s0065</name>
</gene>
<organism evidence="2 3">
    <name type="scientific">Marchantia polymorpha</name>
    <name type="common">Common liverwort</name>
    <name type="synonym">Marchantia aquatica</name>
    <dbReference type="NCBI Taxonomy" id="3197"/>
    <lineage>
        <taxon>Eukaryota</taxon>
        <taxon>Viridiplantae</taxon>
        <taxon>Streptophyta</taxon>
        <taxon>Embryophyta</taxon>
        <taxon>Marchantiophyta</taxon>
        <taxon>Marchantiopsida</taxon>
        <taxon>Marchantiidae</taxon>
        <taxon>Marchantiales</taxon>
        <taxon>Marchantiaceae</taxon>
        <taxon>Marchantia</taxon>
    </lineage>
</organism>
<dbReference type="AlphaFoldDB" id="A0A2R6XC04"/>
<name>A0A2R6XC04_MARPO</name>
<reference evidence="3" key="1">
    <citation type="journal article" date="2017" name="Cell">
        <title>Insights into land plant evolution garnered from the Marchantia polymorpha genome.</title>
        <authorList>
            <person name="Bowman J.L."/>
            <person name="Kohchi T."/>
            <person name="Yamato K.T."/>
            <person name="Jenkins J."/>
            <person name="Shu S."/>
            <person name="Ishizaki K."/>
            <person name="Yamaoka S."/>
            <person name="Nishihama R."/>
            <person name="Nakamura Y."/>
            <person name="Berger F."/>
            <person name="Adam C."/>
            <person name="Aki S.S."/>
            <person name="Althoff F."/>
            <person name="Araki T."/>
            <person name="Arteaga-Vazquez M.A."/>
            <person name="Balasubrmanian S."/>
            <person name="Barry K."/>
            <person name="Bauer D."/>
            <person name="Boehm C.R."/>
            <person name="Briginshaw L."/>
            <person name="Caballero-Perez J."/>
            <person name="Catarino B."/>
            <person name="Chen F."/>
            <person name="Chiyoda S."/>
            <person name="Chovatia M."/>
            <person name="Davies K.M."/>
            <person name="Delmans M."/>
            <person name="Demura T."/>
            <person name="Dierschke T."/>
            <person name="Dolan L."/>
            <person name="Dorantes-Acosta A.E."/>
            <person name="Eklund D.M."/>
            <person name="Florent S.N."/>
            <person name="Flores-Sandoval E."/>
            <person name="Fujiyama A."/>
            <person name="Fukuzawa H."/>
            <person name="Galik B."/>
            <person name="Grimanelli D."/>
            <person name="Grimwood J."/>
            <person name="Grossniklaus U."/>
            <person name="Hamada T."/>
            <person name="Haseloff J."/>
            <person name="Hetherington A.J."/>
            <person name="Higo A."/>
            <person name="Hirakawa Y."/>
            <person name="Hundley H.N."/>
            <person name="Ikeda Y."/>
            <person name="Inoue K."/>
            <person name="Inoue S.I."/>
            <person name="Ishida S."/>
            <person name="Jia Q."/>
            <person name="Kakita M."/>
            <person name="Kanazawa T."/>
            <person name="Kawai Y."/>
            <person name="Kawashima T."/>
            <person name="Kennedy M."/>
            <person name="Kinose K."/>
            <person name="Kinoshita T."/>
            <person name="Kohara Y."/>
            <person name="Koide E."/>
            <person name="Komatsu K."/>
            <person name="Kopischke S."/>
            <person name="Kubo M."/>
            <person name="Kyozuka J."/>
            <person name="Lagercrantz U."/>
            <person name="Lin S.S."/>
            <person name="Lindquist E."/>
            <person name="Lipzen A.M."/>
            <person name="Lu C.W."/>
            <person name="De Luna E."/>
            <person name="Martienssen R.A."/>
            <person name="Minamino N."/>
            <person name="Mizutani M."/>
            <person name="Mizutani M."/>
            <person name="Mochizuki N."/>
            <person name="Monte I."/>
            <person name="Mosher R."/>
            <person name="Nagasaki H."/>
            <person name="Nakagami H."/>
            <person name="Naramoto S."/>
            <person name="Nishitani K."/>
            <person name="Ohtani M."/>
            <person name="Okamoto T."/>
            <person name="Okumura M."/>
            <person name="Phillips J."/>
            <person name="Pollak B."/>
            <person name="Reinders A."/>
            <person name="Rovekamp M."/>
            <person name="Sano R."/>
            <person name="Sawa S."/>
            <person name="Schmid M.W."/>
            <person name="Shirakawa M."/>
            <person name="Solano R."/>
            <person name="Spunde A."/>
            <person name="Suetsugu N."/>
            <person name="Sugano S."/>
            <person name="Sugiyama A."/>
            <person name="Sun R."/>
            <person name="Suzuki Y."/>
            <person name="Takenaka M."/>
            <person name="Takezawa D."/>
            <person name="Tomogane H."/>
            <person name="Tsuzuki M."/>
            <person name="Ueda T."/>
            <person name="Umeda M."/>
            <person name="Ward J.M."/>
            <person name="Watanabe Y."/>
            <person name="Yazaki K."/>
            <person name="Yokoyama R."/>
            <person name="Yoshitake Y."/>
            <person name="Yotsui I."/>
            <person name="Zachgo S."/>
            <person name="Schmutz J."/>
        </authorList>
    </citation>
    <scope>NUCLEOTIDE SEQUENCE [LARGE SCALE GENOMIC DNA]</scope>
    <source>
        <strain evidence="3">Tak-1</strain>
    </source>
</reference>
<keyword evidence="3" id="KW-1185">Reference proteome</keyword>
<dbReference type="Gramene" id="Mp3g22880.1">
    <property type="protein sequence ID" value="Mp3g22880.1.cds"/>
    <property type="gene ID" value="Mp3g22880"/>
</dbReference>
<feature type="compositionally biased region" description="Basic and acidic residues" evidence="1">
    <location>
        <begin position="9"/>
        <end position="29"/>
    </location>
</feature>
<evidence type="ECO:0000256" key="1">
    <source>
        <dbReference type="SAM" id="MobiDB-lite"/>
    </source>
</evidence>
<feature type="compositionally biased region" description="Gly residues" evidence="1">
    <location>
        <begin position="81"/>
        <end position="101"/>
    </location>
</feature>
<feature type="compositionally biased region" description="Basic residues" evidence="1">
    <location>
        <begin position="61"/>
        <end position="80"/>
    </location>
</feature>
<feature type="compositionally biased region" description="Basic and acidic residues" evidence="1">
    <location>
        <begin position="42"/>
        <end position="60"/>
    </location>
</feature>
<feature type="region of interest" description="Disordered" evidence="1">
    <location>
        <begin position="1"/>
        <end position="105"/>
    </location>
</feature>